<comment type="caution">
    <text evidence="1">The sequence shown here is derived from an EMBL/GenBank/DDBJ whole genome shotgun (WGS) entry which is preliminary data.</text>
</comment>
<reference evidence="1" key="1">
    <citation type="journal article" date="2014" name="Int. J. Syst. Evol. Microbiol.">
        <title>Complete genome sequence of Corynebacterium casei LMG S-19264T (=DSM 44701T), isolated from a smear-ripened cheese.</title>
        <authorList>
            <consortium name="US DOE Joint Genome Institute (JGI-PGF)"/>
            <person name="Walter F."/>
            <person name="Albersmeier A."/>
            <person name="Kalinowski J."/>
            <person name="Ruckert C."/>
        </authorList>
    </citation>
    <scope>NUCLEOTIDE SEQUENCE</scope>
    <source>
        <strain evidence="1">CGMCC 1.14988</strain>
    </source>
</reference>
<gene>
    <name evidence="1" type="ORF">GCM10011354_34580</name>
</gene>
<protein>
    <recommendedName>
        <fullName evidence="3">DUF1931 domain-containing protein</fullName>
    </recommendedName>
</protein>
<evidence type="ECO:0000313" key="1">
    <source>
        <dbReference type="EMBL" id="GGI09539.1"/>
    </source>
</evidence>
<sequence length="58" mass="6339">MAESLIVQSKVKEAVKGLELRMDSSLPDALNEKINALLQDAAARAKENGRGTLRPYDL</sequence>
<accession>A0A8J3AB48</accession>
<dbReference type="Proteomes" id="UP000650511">
    <property type="component" value="Unassembled WGS sequence"/>
</dbReference>
<dbReference type="RefSeq" id="WP_130649290.1">
    <property type="nucleotide sequence ID" value="NZ_BMHA01000016.1"/>
</dbReference>
<keyword evidence="2" id="KW-1185">Reference proteome</keyword>
<name>A0A8J3AB48_9ACTN</name>
<organism evidence="1 2">
    <name type="scientific">Egicoccus halophilus</name>
    <dbReference type="NCBI Taxonomy" id="1670830"/>
    <lineage>
        <taxon>Bacteria</taxon>
        <taxon>Bacillati</taxon>
        <taxon>Actinomycetota</taxon>
        <taxon>Nitriliruptoria</taxon>
        <taxon>Egicoccales</taxon>
        <taxon>Egicoccaceae</taxon>
        <taxon>Egicoccus</taxon>
    </lineage>
</organism>
<dbReference type="OrthoDB" id="5297591at2"/>
<proteinExistence type="predicted"/>
<evidence type="ECO:0008006" key="3">
    <source>
        <dbReference type="Google" id="ProtNLM"/>
    </source>
</evidence>
<reference evidence="1" key="2">
    <citation type="submission" date="2020-09" db="EMBL/GenBank/DDBJ databases">
        <authorList>
            <person name="Sun Q."/>
            <person name="Zhou Y."/>
        </authorList>
    </citation>
    <scope>NUCLEOTIDE SEQUENCE</scope>
    <source>
        <strain evidence="1">CGMCC 1.14988</strain>
    </source>
</reference>
<dbReference type="EMBL" id="BMHA01000016">
    <property type="protein sequence ID" value="GGI09539.1"/>
    <property type="molecule type" value="Genomic_DNA"/>
</dbReference>
<evidence type="ECO:0000313" key="2">
    <source>
        <dbReference type="Proteomes" id="UP000650511"/>
    </source>
</evidence>
<dbReference type="AlphaFoldDB" id="A0A8J3AB48"/>